<evidence type="ECO:0000259" key="2">
    <source>
        <dbReference type="Pfam" id="PF06221"/>
    </source>
</evidence>
<dbReference type="Proteomes" id="UP001162640">
    <property type="component" value="Unassembled WGS sequence"/>
</dbReference>
<dbReference type="GO" id="GO:0072344">
    <property type="term" value="P:rescue of stalled ribosome"/>
    <property type="evidence" value="ECO:0007669"/>
    <property type="project" value="InterPro"/>
</dbReference>
<evidence type="ECO:0000256" key="1">
    <source>
        <dbReference type="SAM" id="MobiDB-lite"/>
    </source>
</evidence>
<dbReference type="EMBL" id="BLQM01000328">
    <property type="protein sequence ID" value="GMH83433.1"/>
    <property type="molecule type" value="Genomic_DNA"/>
</dbReference>
<reference evidence="4" key="1">
    <citation type="journal article" date="2023" name="Commun. Biol.">
        <title>Genome analysis of Parmales, the sister group of diatoms, reveals the evolutionary specialization of diatoms from phago-mixotrophs to photoautotrophs.</title>
        <authorList>
            <person name="Ban H."/>
            <person name="Sato S."/>
            <person name="Yoshikawa S."/>
            <person name="Yamada K."/>
            <person name="Nakamura Y."/>
            <person name="Ichinomiya M."/>
            <person name="Sato N."/>
            <person name="Blanc-Mathieu R."/>
            <person name="Endo H."/>
            <person name="Kuwata A."/>
            <person name="Ogata H."/>
        </authorList>
    </citation>
    <scope>NUCLEOTIDE SEQUENCE [LARGE SCALE GENOMIC DNA]</scope>
</reference>
<evidence type="ECO:0000313" key="4">
    <source>
        <dbReference type="Proteomes" id="UP001162640"/>
    </source>
</evidence>
<dbReference type="AlphaFoldDB" id="A0A9W7ELE7"/>
<feature type="domain" description="TRIP4/RQT4 C2HC5-type zinc finger" evidence="2">
    <location>
        <begin position="164"/>
        <end position="206"/>
    </location>
</feature>
<name>A0A9W7ELE7_9STRA</name>
<dbReference type="InterPro" id="IPR039128">
    <property type="entry name" value="TRIP4-like"/>
</dbReference>
<feature type="region of interest" description="Disordered" evidence="1">
    <location>
        <begin position="106"/>
        <end position="148"/>
    </location>
</feature>
<dbReference type="GO" id="GO:0008270">
    <property type="term" value="F:zinc ion binding"/>
    <property type="evidence" value="ECO:0007669"/>
    <property type="project" value="InterPro"/>
</dbReference>
<dbReference type="GO" id="GO:0180022">
    <property type="term" value="C:RQC-trigger complex"/>
    <property type="evidence" value="ECO:0007669"/>
    <property type="project" value="InterPro"/>
</dbReference>
<dbReference type="Pfam" id="PF06221">
    <property type="entry name" value="zf-C2HC5"/>
    <property type="match status" value="1"/>
</dbReference>
<accession>A0A9W7ELE7</accession>
<dbReference type="PANTHER" id="PTHR12963:SF4">
    <property type="entry name" value="ACTIVATING SIGNAL COINTEGRATOR 1"/>
    <property type="match status" value="1"/>
</dbReference>
<dbReference type="GO" id="GO:0045893">
    <property type="term" value="P:positive regulation of DNA-templated transcription"/>
    <property type="evidence" value="ECO:0007669"/>
    <property type="project" value="TreeGrafter"/>
</dbReference>
<evidence type="ECO:0000313" key="3">
    <source>
        <dbReference type="EMBL" id="GMH83433.1"/>
    </source>
</evidence>
<dbReference type="InterPro" id="IPR009349">
    <property type="entry name" value="TRIP4/RQT4_C2HC5_Znf"/>
</dbReference>
<comment type="caution">
    <text evidence="3">The sequence shown here is derived from an EMBL/GenBank/DDBJ whole genome shotgun (WGS) entry which is preliminary data.</text>
</comment>
<sequence>MAAGLSARLCGMLGMDDVVEIINYLGSVDDSDVPEYLQSLLGDSAEVKSWSNDYLSARNAGTLKAALTADHAVVPAPTPAPAATPSPAPALLPDKIMGVPVRRIKGVHMDPKTNTKKSFNKPQTQKTDHTVDVPPPAPAPSKPPPAPKPIIITPLRTGNRTSPTCGCFGSLHKILTNCLTCGYLTCTLEVYDFCPHCKVEILPIKKSSGNLSSAEIHKRRLLEFDRESAKRTVIFDDQADYFSNTNSAWLTEEERKEAGVSDEANRRDIHERVKRNELNLGAII</sequence>
<dbReference type="PANTHER" id="PTHR12963">
    <property type="entry name" value="THYROID RECEPTOR INTERACTING PROTEIN RELATED"/>
    <property type="match status" value="1"/>
</dbReference>
<dbReference type="GO" id="GO:0005634">
    <property type="term" value="C:nucleus"/>
    <property type="evidence" value="ECO:0007669"/>
    <property type="project" value="InterPro"/>
</dbReference>
<protein>
    <recommendedName>
        <fullName evidence="2">TRIP4/RQT4 C2HC5-type zinc finger domain-containing protein</fullName>
    </recommendedName>
</protein>
<gene>
    <name evidence="3" type="ORF">TL16_g09597</name>
</gene>
<feature type="compositionally biased region" description="Pro residues" evidence="1">
    <location>
        <begin position="133"/>
        <end position="148"/>
    </location>
</feature>
<organism evidence="3 4">
    <name type="scientific">Triparma laevis f. inornata</name>
    <dbReference type="NCBI Taxonomy" id="1714386"/>
    <lineage>
        <taxon>Eukaryota</taxon>
        <taxon>Sar</taxon>
        <taxon>Stramenopiles</taxon>
        <taxon>Ochrophyta</taxon>
        <taxon>Bolidophyceae</taxon>
        <taxon>Parmales</taxon>
        <taxon>Triparmaceae</taxon>
        <taxon>Triparma</taxon>
    </lineage>
</organism>
<proteinExistence type="predicted"/>